<sequence length="119" mass="14259">MSSKFSQASRQDLIIKPVSEDDWLPFKESITNRYRISTLKELMKYMETFHSFKATVDQYKSQFAKWGIDDKRIKTRGYMAILKLKREHQMANLDRGISFFFFAWCSCGYGEYQQIRRKS</sequence>
<protein>
    <recommendedName>
        <fullName evidence="1">Clr5 domain-containing protein</fullName>
    </recommendedName>
</protein>
<dbReference type="PANTHER" id="PTHR38788:SF3">
    <property type="entry name" value="CLR5 DOMAIN-CONTAINING PROTEIN"/>
    <property type="match status" value="1"/>
</dbReference>
<dbReference type="GeneID" id="70191326"/>
<evidence type="ECO:0000313" key="2">
    <source>
        <dbReference type="EMBL" id="KAH7034493.1"/>
    </source>
</evidence>
<proteinExistence type="predicted"/>
<dbReference type="AlphaFoldDB" id="A0A9P8Y9P7"/>
<accession>A0A9P8Y9P7</accession>
<organism evidence="2 3">
    <name type="scientific">Microdochium trichocladiopsis</name>
    <dbReference type="NCBI Taxonomy" id="1682393"/>
    <lineage>
        <taxon>Eukaryota</taxon>
        <taxon>Fungi</taxon>
        <taxon>Dikarya</taxon>
        <taxon>Ascomycota</taxon>
        <taxon>Pezizomycotina</taxon>
        <taxon>Sordariomycetes</taxon>
        <taxon>Xylariomycetidae</taxon>
        <taxon>Xylariales</taxon>
        <taxon>Microdochiaceae</taxon>
        <taxon>Microdochium</taxon>
    </lineage>
</organism>
<dbReference type="RefSeq" id="XP_046014586.1">
    <property type="nucleotide sequence ID" value="XM_046161780.1"/>
</dbReference>
<keyword evidence="3" id="KW-1185">Reference proteome</keyword>
<dbReference type="Pfam" id="PF14420">
    <property type="entry name" value="Clr5"/>
    <property type="match status" value="1"/>
</dbReference>
<dbReference type="OrthoDB" id="5308957at2759"/>
<dbReference type="PANTHER" id="PTHR38788">
    <property type="entry name" value="CLR5 DOMAIN-CONTAINING PROTEIN"/>
    <property type="match status" value="1"/>
</dbReference>
<comment type="caution">
    <text evidence="2">The sequence shown here is derived from an EMBL/GenBank/DDBJ whole genome shotgun (WGS) entry which is preliminary data.</text>
</comment>
<feature type="domain" description="Clr5" evidence="1">
    <location>
        <begin position="19"/>
        <end position="69"/>
    </location>
</feature>
<reference evidence="2" key="1">
    <citation type="journal article" date="2021" name="Nat. Commun.">
        <title>Genetic determinants of endophytism in the Arabidopsis root mycobiome.</title>
        <authorList>
            <person name="Mesny F."/>
            <person name="Miyauchi S."/>
            <person name="Thiergart T."/>
            <person name="Pickel B."/>
            <person name="Atanasova L."/>
            <person name="Karlsson M."/>
            <person name="Huettel B."/>
            <person name="Barry K.W."/>
            <person name="Haridas S."/>
            <person name="Chen C."/>
            <person name="Bauer D."/>
            <person name="Andreopoulos W."/>
            <person name="Pangilinan J."/>
            <person name="LaButti K."/>
            <person name="Riley R."/>
            <person name="Lipzen A."/>
            <person name="Clum A."/>
            <person name="Drula E."/>
            <person name="Henrissat B."/>
            <person name="Kohler A."/>
            <person name="Grigoriev I.V."/>
            <person name="Martin F.M."/>
            <person name="Hacquard S."/>
        </authorList>
    </citation>
    <scope>NUCLEOTIDE SEQUENCE</scope>
    <source>
        <strain evidence="2">MPI-CAGE-CH-0230</strain>
    </source>
</reference>
<gene>
    <name evidence="2" type="ORF">B0I36DRAFT_404914</name>
</gene>
<dbReference type="EMBL" id="JAGTJQ010000003">
    <property type="protein sequence ID" value="KAH7034493.1"/>
    <property type="molecule type" value="Genomic_DNA"/>
</dbReference>
<name>A0A9P8Y9P7_9PEZI</name>
<dbReference type="InterPro" id="IPR025676">
    <property type="entry name" value="Clr5_dom"/>
</dbReference>
<evidence type="ECO:0000313" key="3">
    <source>
        <dbReference type="Proteomes" id="UP000756346"/>
    </source>
</evidence>
<evidence type="ECO:0000259" key="1">
    <source>
        <dbReference type="Pfam" id="PF14420"/>
    </source>
</evidence>
<dbReference type="Proteomes" id="UP000756346">
    <property type="component" value="Unassembled WGS sequence"/>
</dbReference>